<dbReference type="AlphaFoldDB" id="A0A934QM75"/>
<organism evidence="11 12">
    <name type="scientific">Rhodovibrio salinarum</name>
    <dbReference type="NCBI Taxonomy" id="1087"/>
    <lineage>
        <taxon>Bacteria</taxon>
        <taxon>Pseudomonadati</taxon>
        <taxon>Pseudomonadota</taxon>
        <taxon>Alphaproteobacteria</taxon>
        <taxon>Rhodospirillales</taxon>
        <taxon>Rhodovibrionaceae</taxon>
        <taxon>Rhodovibrio</taxon>
    </lineage>
</organism>
<dbReference type="FunFam" id="3.30.1330.90:FF:000003">
    <property type="entry name" value="D-3-phosphoglycerate dehydrogenase"/>
    <property type="match status" value="1"/>
</dbReference>
<evidence type="ECO:0000256" key="8">
    <source>
        <dbReference type="ARBA" id="ARBA00048731"/>
    </source>
</evidence>
<dbReference type="InterPro" id="IPR002912">
    <property type="entry name" value="ACT_dom"/>
</dbReference>
<keyword evidence="9" id="KW-0028">Amino-acid biosynthesis</keyword>
<dbReference type="SUPFAM" id="SSF51735">
    <property type="entry name" value="NAD(P)-binding Rossmann-fold domains"/>
    <property type="match status" value="1"/>
</dbReference>
<dbReference type="FunFam" id="3.40.50.720:FF:000021">
    <property type="entry name" value="D-3-phosphoglycerate dehydrogenase"/>
    <property type="match status" value="1"/>
</dbReference>
<dbReference type="InterPro" id="IPR029009">
    <property type="entry name" value="ASB_dom_sf"/>
</dbReference>
<dbReference type="InterPro" id="IPR029753">
    <property type="entry name" value="D-isomer_DH_CS"/>
</dbReference>
<dbReference type="PROSITE" id="PS51671">
    <property type="entry name" value="ACT"/>
    <property type="match status" value="1"/>
</dbReference>
<gene>
    <name evidence="11" type="ORF">CKO21_18800</name>
</gene>
<dbReference type="InterPro" id="IPR036291">
    <property type="entry name" value="NAD(P)-bd_dom_sf"/>
</dbReference>
<dbReference type="Gene3D" id="3.30.1330.90">
    <property type="entry name" value="D-3-phosphoglycerate dehydrogenase, domain 3"/>
    <property type="match status" value="1"/>
</dbReference>
<comment type="catalytic activity">
    <reaction evidence="8 9">
        <text>(2R)-3-phosphoglycerate + NAD(+) = 3-phosphooxypyruvate + NADH + H(+)</text>
        <dbReference type="Rhea" id="RHEA:12641"/>
        <dbReference type="ChEBI" id="CHEBI:15378"/>
        <dbReference type="ChEBI" id="CHEBI:18110"/>
        <dbReference type="ChEBI" id="CHEBI:57540"/>
        <dbReference type="ChEBI" id="CHEBI:57945"/>
        <dbReference type="ChEBI" id="CHEBI:58272"/>
        <dbReference type="EC" id="1.1.1.95"/>
    </reaction>
</comment>
<keyword evidence="9" id="KW-0718">Serine biosynthesis</keyword>
<comment type="similarity">
    <text evidence="3 9">Belongs to the D-isomer specific 2-hydroxyacid dehydrogenase family.</text>
</comment>
<dbReference type="Pfam" id="PF01842">
    <property type="entry name" value="ACT"/>
    <property type="match status" value="1"/>
</dbReference>
<dbReference type="NCBIfam" id="TIGR01327">
    <property type="entry name" value="PGDH"/>
    <property type="match status" value="1"/>
</dbReference>
<dbReference type="Gene3D" id="3.30.70.260">
    <property type="match status" value="1"/>
</dbReference>
<comment type="pathway">
    <text evidence="2 9">Amino-acid biosynthesis; L-serine biosynthesis; L-serine from 3-phospho-D-glycerate: step 1/3.</text>
</comment>
<keyword evidence="6 9" id="KW-0520">NAD</keyword>
<comment type="function">
    <text evidence="1">Catalyzes the reversible oxidation of 3-phospho-D-glycerate to 3-phosphonooxypyruvate, the first step of the phosphorylated L-serine biosynthesis pathway. Also catalyzes the reversible oxidation of 2-hydroxyglutarate to 2-oxoglutarate.</text>
</comment>
<dbReference type="GO" id="GO:0004617">
    <property type="term" value="F:phosphoglycerate dehydrogenase activity"/>
    <property type="evidence" value="ECO:0007669"/>
    <property type="project" value="UniProtKB-UniRule"/>
</dbReference>
<evidence type="ECO:0000259" key="10">
    <source>
        <dbReference type="PROSITE" id="PS51671"/>
    </source>
</evidence>
<reference evidence="11" key="2">
    <citation type="journal article" date="2020" name="Microorganisms">
        <title>Osmotic Adaptation and Compatible Solute Biosynthesis of Phototrophic Bacteria as Revealed from Genome Analyses.</title>
        <authorList>
            <person name="Imhoff J.F."/>
            <person name="Rahn T."/>
            <person name="Kunzel S."/>
            <person name="Keller A."/>
            <person name="Neulinger S.C."/>
        </authorList>
    </citation>
    <scope>NUCLEOTIDE SEQUENCE</scope>
    <source>
        <strain evidence="11">DSM 9154</strain>
    </source>
</reference>
<evidence type="ECO:0000256" key="2">
    <source>
        <dbReference type="ARBA" id="ARBA00005216"/>
    </source>
</evidence>
<dbReference type="CDD" id="cd12173">
    <property type="entry name" value="PGDH_4"/>
    <property type="match status" value="1"/>
</dbReference>
<dbReference type="RefSeq" id="WP_051432262.1">
    <property type="nucleotide sequence ID" value="NZ_NRRE01000035.1"/>
</dbReference>
<keyword evidence="12" id="KW-1185">Reference proteome</keyword>
<evidence type="ECO:0000256" key="3">
    <source>
        <dbReference type="ARBA" id="ARBA00005854"/>
    </source>
</evidence>
<evidence type="ECO:0000256" key="4">
    <source>
        <dbReference type="ARBA" id="ARBA00021582"/>
    </source>
</evidence>
<comment type="caution">
    <text evidence="11">The sequence shown here is derived from an EMBL/GenBank/DDBJ whole genome shotgun (WGS) entry which is preliminary data.</text>
</comment>
<dbReference type="SUPFAM" id="SSF52283">
    <property type="entry name" value="Formate/glycerate dehydrogenase catalytic domain-like"/>
    <property type="match status" value="1"/>
</dbReference>
<dbReference type="Proteomes" id="UP000778970">
    <property type="component" value="Unassembled WGS sequence"/>
</dbReference>
<feature type="domain" description="ACT" evidence="10">
    <location>
        <begin position="454"/>
        <end position="526"/>
    </location>
</feature>
<dbReference type="PROSITE" id="PS00671">
    <property type="entry name" value="D_2_HYDROXYACID_DH_3"/>
    <property type="match status" value="1"/>
</dbReference>
<dbReference type="InterPro" id="IPR006140">
    <property type="entry name" value="D-isomer_DH_NAD-bd"/>
</dbReference>
<dbReference type="SUPFAM" id="SSF143548">
    <property type="entry name" value="Serine metabolism enzymes domain"/>
    <property type="match status" value="1"/>
</dbReference>
<keyword evidence="5 9" id="KW-0560">Oxidoreductase</keyword>
<evidence type="ECO:0000313" key="12">
    <source>
        <dbReference type="Proteomes" id="UP000778970"/>
    </source>
</evidence>
<dbReference type="InterPro" id="IPR006236">
    <property type="entry name" value="PGDH"/>
</dbReference>
<dbReference type="InterPro" id="IPR006139">
    <property type="entry name" value="D-isomer_2_OHA_DH_cat_dom"/>
</dbReference>
<evidence type="ECO:0000256" key="7">
    <source>
        <dbReference type="ARBA" id="ARBA00048126"/>
    </source>
</evidence>
<evidence type="ECO:0000256" key="9">
    <source>
        <dbReference type="RuleBase" id="RU363003"/>
    </source>
</evidence>
<evidence type="ECO:0000256" key="6">
    <source>
        <dbReference type="ARBA" id="ARBA00023027"/>
    </source>
</evidence>
<dbReference type="InterPro" id="IPR045865">
    <property type="entry name" value="ACT-like_dom_sf"/>
</dbReference>
<dbReference type="Pfam" id="PF00389">
    <property type="entry name" value="2-Hacid_dh"/>
    <property type="match status" value="1"/>
</dbReference>
<dbReference type="Pfam" id="PF02826">
    <property type="entry name" value="2-Hacid_dh_C"/>
    <property type="match status" value="1"/>
</dbReference>
<comment type="catalytic activity">
    <reaction evidence="7">
        <text>(R)-2-hydroxyglutarate + NAD(+) = 2-oxoglutarate + NADH + H(+)</text>
        <dbReference type="Rhea" id="RHEA:49612"/>
        <dbReference type="ChEBI" id="CHEBI:15378"/>
        <dbReference type="ChEBI" id="CHEBI:15801"/>
        <dbReference type="ChEBI" id="CHEBI:16810"/>
        <dbReference type="ChEBI" id="CHEBI:57540"/>
        <dbReference type="ChEBI" id="CHEBI:57945"/>
        <dbReference type="EC" id="1.1.1.399"/>
    </reaction>
</comment>
<evidence type="ECO:0000256" key="5">
    <source>
        <dbReference type="ARBA" id="ARBA00023002"/>
    </source>
</evidence>
<name>A0A934QM75_9PROT</name>
<dbReference type="SUPFAM" id="SSF55021">
    <property type="entry name" value="ACT-like"/>
    <property type="match status" value="1"/>
</dbReference>
<dbReference type="InterPro" id="IPR045626">
    <property type="entry name" value="PGDH_ASB_dom"/>
</dbReference>
<dbReference type="PANTHER" id="PTHR42938:SF47">
    <property type="entry name" value="HYDROXYPYRUVATE REDUCTASE"/>
    <property type="match status" value="1"/>
</dbReference>
<evidence type="ECO:0000313" key="11">
    <source>
        <dbReference type="EMBL" id="MBK1699301.1"/>
    </source>
</evidence>
<dbReference type="Gene3D" id="3.40.50.720">
    <property type="entry name" value="NAD(P)-binding Rossmann-like Domain"/>
    <property type="match status" value="2"/>
</dbReference>
<dbReference type="FunFam" id="3.30.70.260:FF:000008">
    <property type="entry name" value="D-3-phosphoglycerate dehydrogenase, chloroplastic"/>
    <property type="match status" value="1"/>
</dbReference>
<sequence length="536" mass="57331">MPKVLIADKLSESAVEVFRQRGVDAEIATGLSPEELKKKLPGFDGLAIRSATKVTKEILDAAPDLRVVGRAGIGVDNVDQEAATARGVVVMNTPGGNAVTTAEHAISLMLAMARRIPQADASTKAGKWEKSKFQGVEVTNKTLGLVGCGNIGAIVAERARGLRMKVIAYDPYLTQERARTLGIKRVETLDELYGQADFITLHVPKTDETTGMIDKAAMQKMKPGVRIINCARGGLIVEQDLADMIQDGHVAAAAIDVYDEEPAKANPLFELENTVCTPHLGASTSEAQEKVAVQVAEQMADYLTTGAVSNALNMPSLTAEESEHLGPYMTLADQIGSFAGQLTRSGISSIKIEYEGTVAGLNTRPITQSALAALLRPVLASVNLVNAPVVARERDIEVSEVKHERDHDYQTLVRVSVQSESGSHSIAGTLFGGDKPRLVEINGIAVEAELGPRMLYISNEDKPGLIGDVGNTLAESGINIATFHLGRAERGRDALALIEVDDDVAPYVVEKLSKLPAIRDVNVFRHPQIQLAEAAE</sequence>
<dbReference type="PROSITE" id="PS00670">
    <property type="entry name" value="D_2_HYDROXYACID_DH_2"/>
    <property type="match status" value="1"/>
</dbReference>
<dbReference type="GO" id="GO:0051287">
    <property type="term" value="F:NAD binding"/>
    <property type="evidence" value="ECO:0007669"/>
    <property type="project" value="UniProtKB-UniRule"/>
</dbReference>
<reference evidence="11" key="1">
    <citation type="submission" date="2017-08" db="EMBL/GenBank/DDBJ databases">
        <authorList>
            <person name="Imhoff J.F."/>
            <person name="Rahn T."/>
            <person name="Kuenzel S."/>
            <person name="Neulinger S.C."/>
        </authorList>
    </citation>
    <scope>NUCLEOTIDE SEQUENCE</scope>
    <source>
        <strain evidence="11">DSM 9154</strain>
    </source>
</reference>
<evidence type="ECO:0000256" key="1">
    <source>
        <dbReference type="ARBA" id="ARBA00003800"/>
    </source>
</evidence>
<dbReference type="PANTHER" id="PTHR42938">
    <property type="entry name" value="FORMATE DEHYDROGENASE 1"/>
    <property type="match status" value="1"/>
</dbReference>
<proteinExistence type="inferred from homology"/>
<protein>
    <recommendedName>
        <fullName evidence="4 9">D-3-phosphoglycerate dehydrogenase</fullName>
        <ecNumber evidence="9">1.1.1.95</ecNumber>
    </recommendedName>
</protein>
<accession>A0A934QM75</accession>
<dbReference type="Pfam" id="PF19304">
    <property type="entry name" value="PGDH_inter"/>
    <property type="match status" value="1"/>
</dbReference>
<dbReference type="GO" id="GO:0006564">
    <property type="term" value="P:L-serine biosynthetic process"/>
    <property type="evidence" value="ECO:0007669"/>
    <property type="project" value="UniProtKB-UniRule"/>
</dbReference>
<dbReference type="CDD" id="cd04902">
    <property type="entry name" value="ACT_3PGDH-xct"/>
    <property type="match status" value="1"/>
</dbReference>
<dbReference type="EC" id="1.1.1.95" evidence="9"/>
<dbReference type="EMBL" id="NRRE01000035">
    <property type="protein sequence ID" value="MBK1699301.1"/>
    <property type="molecule type" value="Genomic_DNA"/>
</dbReference>